<sequence length="99" mass="12234">FRESLAFMKKMTISKALFIFLFVAMLFPFIRKIFKIYYFNKIVIPEFIQTYMEDKYWMWWIAIIILSVLFFYVSVRLMFTLPKVFYEKMTVKEAIIYSL</sequence>
<evidence type="ECO:0000256" key="1">
    <source>
        <dbReference type="SAM" id="Phobius"/>
    </source>
</evidence>
<evidence type="ECO:0000313" key="3">
    <source>
        <dbReference type="EMBL" id="ETJ34256.1"/>
    </source>
</evidence>
<comment type="caution">
    <text evidence="3">The sequence shown here is derived from an EMBL/GenBank/DDBJ whole genome shotgun (WGS) entry which is preliminary data.</text>
</comment>
<feature type="transmembrane region" description="Helical" evidence="1">
    <location>
        <begin position="56"/>
        <end position="79"/>
    </location>
</feature>
<dbReference type="EMBL" id="AZMM01011318">
    <property type="protein sequence ID" value="ETJ34256.1"/>
    <property type="molecule type" value="Genomic_DNA"/>
</dbReference>
<name>W1XVV8_9ZZZZ</name>
<keyword evidence="1" id="KW-0812">Transmembrane</keyword>
<gene>
    <name evidence="3" type="ORF">Q604_UNBC11318G0001</name>
</gene>
<keyword evidence="1" id="KW-0472">Membrane</keyword>
<protein>
    <submittedName>
        <fullName evidence="3">Glycerophosphoryl diester phosphodiesterase</fullName>
    </submittedName>
</protein>
<accession>W1XVV8</accession>
<dbReference type="AlphaFoldDB" id="W1XVV8"/>
<organism evidence="3">
    <name type="scientific">human gut metagenome</name>
    <dbReference type="NCBI Taxonomy" id="408170"/>
    <lineage>
        <taxon>unclassified sequences</taxon>
        <taxon>metagenomes</taxon>
        <taxon>organismal metagenomes</taxon>
    </lineage>
</organism>
<feature type="domain" description="Glycerophosphoryl diester phosphodiesterase membrane" evidence="2">
    <location>
        <begin position="1"/>
        <end position="98"/>
    </location>
</feature>
<keyword evidence="1" id="KW-1133">Transmembrane helix</keyword>
<dbReference type="Pfam" id="PF10110">
    <property type="entry name" value="GPDPase_memb"/>
    <property type="match status" value="1"/>
</dbReference>
<feature type="non-terminal residue" evidence="3">
    <location>
        <position position="1"/>
    </location>
</feature>
<dbReference type="InterPro" id="IPR018476">
    <property type="entry name" value="GlyceroP-diester-Pdiesterase_M"/>
</dbReference>
<evidence type="ECO:0000259" key="2">
    <source>
        <dbReference type="Pfam" id="PF10110"/>
    </source>
</evidence>
<feature type="non-terminal residue" evidence="3">
    <location>
        <position position="99"/>
    </location>
</feature>
<reference evidence="3" key="1">
    <citation type="submission" date="2013-12" db="EMBL/GenBank/DDBJ databases">
        <title>A Varibaculum cambriense genome reconstructed from a premature infant gut community with otherwise low bacterial novelty that shifts toward anaerobic metabolism during the third week of life.</title>
        <authorList>
            <person name="Brown C.T."/>
            <person name="Sharon I."/>
            <person name="Thomas B.C."/>
            <person name="Castelle C.J."/>
            <person name="Morowitz M.J."/>
            <person name="Banfield J.F."/>
        </authorList>
    </citation>
    <scope>NUCLEOTIDE SEQUENCE</scope>
</reference>
<proteinExistence type="predicted"/>